<keyword evidence="1" id="KW-0175">Coiled coil</keyword>
<evidence type="ECO:0000313" key="4">
    <source>
        <dbReference type="EMBL" id="KER18874.1"/>
    </source>
</evidence>
<feature type="region of interest" description="Disordered" evidence="2">
    <location>
        <begin position="247"/>
        <end position="300"/>
    </location>
</feature>
<dbReference type="OrthoDB" id="49395at2759"/>
<dbReference type="EMBL" id="KL597600">
    <property type="protein sequence ID" value="KER18874.1"/>
    <property type="molecule type" value="Genomic_DNA"/>
</dbReference>
<dbReference type="Proteomes" id="UP000054324">
    <property type="component" value="Unassembled WGS sequence"/>
</dbReference>
<dbReference type="Pfam" id="PF05622">
    <property type="entry name" value="HOOK"/>
    <property type="match status" value="1"/>
</dbReference>
<organism evidence="4 5">
    <name type="scientific">Opisthorchis viverrini</name>
    <name type="common">Southeast Asian liver fluke</name>
    <dbReference type="NCBI Taxonomy" id="6198"/>
    <lineage>
        <taxon>Eukaryota</taxon>
        <taxon>Metazoa</taxon>
        <taxon>Spiralia</taxon>
        <taxon>Lophotrochozoa</taxon>
        <taxon>Platyhelminthes</taxon>
        <taxon>Trematoda</taxon>
        <taxon>Digenea</taxon>
        <taxon>Opisthorchiida</taxon>
        <taxon>Opisthorchiata</taxon>
        <taxon>Opisthorchiidae</taxon>
        <taxon>Opisthorchis</taxon>
    </lineage>
</organism>
<dbReference type="KEGG" id="ovi:T265_15777"/>
<evidence type="ECO:0000259" key="3">
    <source>
        <dbReference type="Pfam" id="PF05622"/>
    </source>
</evidence>
<feature type="non-terminal residue" evidence="4">
    <location>
        <position position="1"/>
    </location>
</feature>
<gene>
    <name evidence="4" type="ORF">T265_15777</name>
</gene>
<dbReference type="STRING" id="6198.A0A074ZUJ6"/>
<feature type="domain" description="Hook C-terminal" evidence="3">
    <location>
        <begin position="134"/>
        <end position="282"/>
    </location>
</feature>
<feature type="region of interest" description="Disordered" evidence="2">
    <location>
        <begin position="71"/>
        <end position="125"/>
    </location>
</feature>
<evidence type="ECO:0000256" key="2">
    <source>
        <dbReference type="SAM" id="MobiDB-lite"/>
    </source>
</evidence>
<sequence>RLVTELNRLRSCCEQLQRCAPPASGLNEELTTVEPDASGMMYTPAMQSQMLTLREELTRLRTSLSSLEIAASTSVADEDHHSLNENDGSSRVMQTSDFPDNSSNVMDNHEHETSDGTSSPVHMSATKSEDFDGHLVASLRDQLNEKDRAYESMEQQYRGYLWKARGLIRSLQRQIRKQDENIGVPNEESNDVARLRALLVEKERIIENLERHLEQTRLRRDAEERILLAAWYNRGVRQTRELVEQRIRDQQTQPGPPGTHPKTAADDATTGAEEMSFLERQREMHLKPPRGLTSVVVASK</sequence>
<proteinExistence type="predicted"/>
<dbReference type="GO" id="GO:0008017">
    <property type="term" value="F:microtubule binding"/>
    <property type="evidence" value="ECO:0007669"/>
    <property type="project" value="InterPro"/>
</dbReference>
<accession>A0A074ZUJ6</accession>
<feature type="compositionally biased region" description="Polar residues" evidence="2">
    <location>
        <begin position="85"/>
        <end position="106"/>
    </location>
</feature>
<dbReference type="AlphaFoldDB" id="A0A074ZUJ6"/>
<dbReference type="GO" id="GO:0031122">
    <property type="term" value="P:cytoplasmic microtubule organization"/>
    <property type="evidence" value="ECO:0007669"/>
    <property type="project" value="InterPro"/>
</dbReference>
<name>A0A074ZUJ6_OPIVI</name>
<keyword evidence="5" id="KW-1185">Reference proteome</keyword>
<dbReference type="CTD" id="20329942"/>
<evidence type="ECO:0000313" key="5">
    <source>
        <dbReference type="Proteomes" id="UP000054324"/>
    </source>
</evidence>
<evidence type="ECO:0000256" key="1">
    <source>
        <dbReference type="SAM" id="Coils"/>
    </source>
</evidence>
<feature type="coiled-coil region" evidence="1">
    <location>
        <begin position="192"/>
        <end position="226"/>
    </location>
</feature>
<dbReference type="RefSeq" id="XP_009177379.1">
    <property type="nucleotide sequence ID" value="XM_009179115.1"/>
</dbReference>
<dbReference type="GeneID" id="20329942"/>
<protein>
    <recommendedName>
        <fullName evidence="3">Hook C-terminal domain-containing protein</fullName>
    </recommendedName>
</protein>
<dbReference type="InterPro" id="IPR008636">
    <property type="entry name" value="Hook_C"/>
</dbReference>
<feature type="compositionally biased region" description="Basic and acidic residues" evidence="2">
    <location>
        <begin position="277"/>
        <end position="286"/>
    </location>
</feature>
<reference evidence="4 5" key="1">
    <citation type="submission" date="2013-11" db="EMBL/GenBank/DDBJ databases">
        <title>Opisthorchis viverrini - life in the bile duct.</title>
        <authorList>
            <person name="Young N.D."/>
            <person name="Nagarajan N."/>
            <person name="Lin S.J."/>
            <person name="Korhonen P.K."/>
            <person name="Jex A.R."/>
            <person name="Hall R.S."/>
            <person name="Safavi-Hemami H."/>
            <person name="Kaewkong W."/>
            <person name="Bertrand D."/>
            <person name="Gao S."/>
            <person name="Seet Q."/>
            <person name="Wongkham S."/>
            <person name="Teh B.T."/>
            <person name="Wongkham C."/>
            <person name="Intapan P.M."/>
            <person name="Maleewong W."/>
            <person name="Yang X."/>
            <person name="Hu M."/>
            <person name="Wang Z."/>
            <person name="Hofmann A."/>
            <person name="Sternberg P.W."/>
            <person name="Tan P."/>
            <person name="Wang J."/>
            <person name="Gasser R.B."/>
        </authorList>
    </citation>
    <scope>NUCLEOTIDE SEQUENCE [LARGE SCALE GENOMIC DNA]</scope>
</reference>